<dbReference type="SMART" id="SM00320">
    <property type="entry name" value="WD40"/>
    <property type="match status" value="6"/>
</dbReference>
<reference evidence="6" key="1">
    <citation type="journal article" date="2016" name="Nat. Commun.">
        <title>The Gonium pectorale genome demonstrates co-option of cell cycle regulation during the evolution of multicellularity.</title>
        <authorList>
            <person name="Hanschen E.R."/>
            <person name="Marriage T.N."/>
            <person name="Ferris P.J."/>
            <person name="Hamaji T."/>
            <person name="Toyoda A."/>
            <person name="Fujiyama A."/>
            <person name="Neme R."/>
            <person name="Noguchi H."/>
            <person name="Minakuchi Y."/>
            <person name="Suzuki M."/>
            <person name="Kawai-Toyooka H."/>
            <person name="Smith D.R."/>
            <person name="Sparks H."/>
            <person name="Anderson J."/>
            <person name="Bakaric R."/>
            <person name="Luria V."/>
            <person name="Karger A."/>
            <person name="Kirschner M.W."/>
            <person name="Durand P.M."/>
            <person name="Michod R.E."/>
            <person name="Nozaki H."/>
            <person name="Olson B.J."/>
        </authorList>
    </citation>
    <scope>NUCLEOTIDE SEQUENCE [LARGE SCALE GENOMIC DNA]</scope>
    <source>
        <strain evidence="6">NIES-2863</strain>
    </source>
</reference>
<dbReference type="InterPro" id="IPR036322">
    <property type="entry name" value="WD40_repeat_dom_sf"/>
</dbReference>
<dbReference type="SUPFAM" id="SSF50978">
    <property type="entry name" value="WD40 repeat-like"/>
    <property type="match status" value="1"/>
</dbReference>
<dbReference type="InterPro" id="IPR019775">
    <property type="entry name" value="WD40_repeat_CS"/>
</dbReference>
<dbReference type="PROSITE" id="PS50294">
    <property type="entry name" value="WD_REPEATS_REGION"/>
    <property type="match status" value="1"/>
</dbReference>
<feature type="region of interest" description="Disordered" evidence="4">
    <location>
        <begin position="262"/>
        <end position="284"/>
    </location>
</feature>
<protein>
    <submittedName>
        <fullName evidence="5">Uncharacterized protein</fullName>
    </submittedName>
</protein>
<keyword evidence="1 3" id="KW-0853">WD repeat</keyword>
<dbReference type="PANTHER" id="PTHR19854:SF1">
    <property type="entry name" value="GUANINE NUCLEOTIDE-BINDING PROTEIN SUBUNIT BETA-LIKE PROTEIN 1"/>
    <property type="match status" value="1"/>
</dbReference>
<evidence type="ECO:0000256" key="2">
    <source>
        <dbReference type="ARBA" id="ARBA00022737"/>
    </source>
</evidence>
<sequence>MAPVHVLRGHHGEVQSACFLSEEYLYTGLHDTNAGVLQLSCLPVQGALVRPQPLHEIHAGTFNFCRCAVWPPPGGGGGAPAGGTAPAAPAERLRDMRIACAGSDPADVVVWRPGEAPSAMVTLRQSHIEPKHGMCMSLAFLPPLPPAAGAPSAPAFGGDGGGAAAAAEMGASDPRFVVTGYEDGVVALWDLRRPTGPLGSLRVHSEPVMCVAAHPRAPPTRANSGVGDGPPDGSAHTAAGSGAPAPGCEGSGVGVATAAASAGGAEGSGDEAAGAPRPPLPAYDLVSGSADNQLSCCLLRPGAPQPVALLQQLRLREAGTAHVAVRPDGRLFAAACWDGRARLYSLRKRQPLAVLKYHRDQVTTLAFSPERSVLATASRDTTVALWEVYPTTRG</sequence>
<keyword evidence="2" id="KW-0677">Repeat</keyword>
<keyword evidence="6" id="KW-1185">Reference proteome</keyword>
<dbReference type="InterPro" id="IPR015943">
    <property type="entry name" value="WD40/YVTN_repeat-like_dom_sf"/>
</dbReference>
<accession>A0A150GXP7</accession>
<evidence type="ECO:0000256" key="3">
    <source>
        <dbReference type="PROSITE-ProRule" id="PRU00221"/>
    </source>
</evidence>
<dbReference type="InterPro" id="IPR001680">
    <property type="entry name" value="WD40_rpt"/>
</dbReference>
<dbReference type="PANTHER" id="PTHR19854">
    <property type="entry name" value="TRANSDUCIN BETA-LIKE 3"/>
    <property type="match status" value="1"/>
</dbReference>
<evidence type="ECO:0000256" key="4">
    <source>
        <dbReference type="SAM" id="MobiDB-lite"/>
    </source>
</evidence>
<dbReference type="PROSITE" id="PS50082">
    <property type="entry name" value="WD_REPEATS_2"/>
    <property type="match status" value="1"/>
</dbReference>
<dbReference type="Proteomes" id="UP000075714">
    <property type="component" value="Unassembled WGS sequence"/>
</dbReference>
<feature type="region of interest" description="Disordered" evidence="4">
    <location>
        <begin position="215"/>
        <end position="247"/>
    </location>
</feature>
<dbReference type="PROSITE" id="PS00678">
    <property type="entry name" value="WD_REPEATS_1"/>
    <property type="match status" value="1"/>
</dbReference>
<evidence type="ECO:0000313" key="6">
    <source>
        <dbReference type="Proteomes" id="UP000075714"/>
    </source>
</evidence>
<dbReference type="Gene3D" id="2.130.10.10">
    <property type="entry name" value="YVTN repeat-like/Quinoprotein amine dehydrogenase"/>
    <property type="match status" value="2"/>
</dbReference>
<proteinExistence type="predicted"/>
<organism evidence="5 6">
    <name type="scientific">Gonium pectorale</name>
    <name type="common">Green alga</name>
    <dbReference type="NCBI Taxonomy" id="33097"/>
    <lineage>
        <taxon>Eukaryota</taxon>
        <taxon>Viridiplantae</taxon>
        <taxon>Chlorophyta</taxon>
        <taxon>core chlorophytes</taxon>
        <taxon>Chlorophyceae</taxon>
        <taxon>CS clade</taxon>
        <taxon>Chlamydomonadales</taxon>
        <taxon>Volvocaceae</taxon>
        <taxon>Gonium</taxon>
    </lineage>
</organism>
<dbReference type="Pfam" id="PF00400">
    <property type="entry name" value="WD40"/>
    <property type="match status" value="2"/>
</dbReference>
<dbReference type="AlphaFoldDB" id="A0A150GXP7"/>
<feature type="repeat" description="WD" evidence="3">
    <location>
        <begin position="355"/>
        <end position="388"/>
    </location>
</feature>
<dbReference type="STRING" id="33097.A0A150GXP7"/>
<dbReference type="OrthoDB" id="7668193at2759"/>
<name>A0A150GXP7_GONPE</name>
<gene>
    <name evidence="5" type="ORF">GPECTOR_4g650</name>
</gene>
<dbReference type="EMBL" id="LSYV01000005">
    <property type="protein sequence ID" value="KXZ54585.1"/>
    <property type="molecule type" value="Genomic_DNA"/>
</dbReference>
<evidence type="ECO:0000313" key="5">
    <source>
        <dbReference type="EMBL" id="KXZ54585.1"/>
    </source>
</evidence>
<comment type="caution">
    <text evidence="5">The sequence shown here is derived from an EMBL/GenBank/DDBJ whole genome shotgun (WGS) entry which is preliminary data.</text>
</comment>
<evidence type="ECO:0000256" key="1">
    <source>
        <dbReference type="ARBA" id="ARBA00022574"/>
    </source>
</evidence>